<proteinExistence type="predicted"/>
<name>A0ABN2BAR8_9ACTN</name>
<keyword evidence="3" id="KW-1185">Reference proteome</keyword>
<evidence type="ECO:0000313" key="2">
    <source>
        <dbReference type="EMBL" id="GAA1536461.1"/>
    </source>
</evidence>
<dbReference type="InterPro" id="IPR012338">
    <property type="entry name" value="Beta-lactam/transpept-like"/>
</dbReference>
<accession>A0ABN2BAR8</accession>
<dbReference type="InterPro" id="IPR050789">
    <property type="entry name" value="Diverse_Enzym_Activities"/>
</dbReference>
<dbReference type="GO" id="GO:0016787">
    <property type="term" value="F:hydrolase activity"/>
    <property type="evidence" value="ECO:0007669"/>
    <property type="project" value="UniProtKB-KW"/>
</dbReference>
<evidence type="ECO:0000259" key="1">
    <source>
        <dbReference type="Pfam" id="PF00144"/>
    </source>
</evidence>
<sequence length="377" mass="40669">MTVMTDFAPVRRSLDQQVADGQAPGFTAAIRYAGRTSYYATGTLAFDSDQPMRTGTRFRIASLSKPVGAVVALSMVADGLFALDDPVAQWLPELAEPRVLVAPDAPVDRTVPADRPITVRDLLAMTLGQGALPAELPVAKEYVELVHQGPLPPFMTPDEFMARFARVPLAYQPGTRWLYHAGMDVLSVLLGRVAGTSLSSVLRERVTGPLGMRATSFQADGETLPTAYRSLADGGQEFGEYGGAFEQARAFESFGGGLVSTVEDYLTFLAALADDRLLPRELREQLTTDQLTPEGRAGISELCGPAMSWGLGVAIDTAVTEPWTSVGRYGWFGGAGTSAWVDPSRNLIGVVFSQRWVDGPRDDFGYFWRPLADVVPA</sequence>
<comment type="caution">
    <text evidence="2">The sequence shown here is derived from an EMBL/GenBank/DDBJ whole genome shotgun (WGS) entry which is preliminary data.</text>
</comment>
<dbReference type="SUPFAM" id="SSF56601">
    <property type="entry name" value="beta-lactamase/transpeptidase-like"/>
    <property type="match status" value="1"/>
</dbReference>
<dbReference type="PANTHER" id="PTHR43283">
    <property type="entry name" value="BETA-LACTAMASE-RELATED"/>
    <property type="match status" value="1"/>
</dbReference>
<dbReference type="EMBL" id="BAAANC010000002">
    <property type="protein sequence ID" value="GAA1536461.1"/>
    <property type="molecule type" value="Genomic_DNA"/>
</dbReference>
<feature type="domain" description="Beta-lactamase-related" evidence="1">
    <location>
        <begin position="11"/>
        <end position="362"/>
    </location>
</feature>
<dbReference type="InterPro" id="IPR001466">
    <property type="entry name" value="Beta-lactam-related"/>
</dbReference>
<organism evidence="2 3">
    <name type="scientific">Kribbella lupini</name>
    <dbReference type="NCBI Taxonomy" id="291602"/>
    <lineage>
        <taxon>Bacteria</taxon>
        <taxon>Bacillati</taxon>
        <taxon>Actinomycetota</taxon>
        <taxon>Actinomycetes</taxon>
        <taxon>Propionibacteriales</taxon>
        <taxon>Kribbellaceae</taxon>
        <taxon>Kribbella</taxon>
    </lineage>
</organism>
<dbReference type="Pfam" id="PF00144">
    <property type="entry name" value="Beta-lactamase"/>
    <property type="match status" value="1"/>
</dbReference>
<gene>
    <name evidence="2" type="ORF">GCM10009741_43780</name>
</gene>
<dbReference type="Gene3D" id="3.40.710.10">
    <property type="entry name" value="DD-peptidase/beta-lactamase superfamily"/>
    <property type="match status" value="1"/>
</dbReference>
<protein>
    <submittedName>
        <fullName evidence="2">Serine hydrolase</fullName>
    </submittedName>
</protein>
<reference evidence="2 3" key="1">
    <citation type="journal article" date="2019" name="Int. J. Syst. Evol. Microbiol.">
        <title>The Global Catalogue of Microorganisms (GCM) 10K type strain sequencing project: providing services to taxonomists for standard genome sequencing and annotation.</title>
        <authorList>
            <consortium name="The Broad Institute Genomics Platform"/>
            <consortium name="The Broad Institute Genome Sequencing Center for Infectious Disease"/>
            <person name="Wu L."/>
            <person name="Ma J."/>
        </authorList>
    </citation>
    <scope>NUCLEOTIDE SEQUENCE [LARGE SCALE GENOMIC DNA]</scope>
    <source>
        <strain evidence="2 3">JCM 14303</strain>
    </source>
</reference>
<dbReference type="Proteomes" id="UP001500363">
    <property type="component" value="Unassembled WGS sequence"/>
</dbReference>
<dbReference type="PANTHER" id="PTHR43283:SF3">
    <property type="entry name" value="BETA-LACTAMASE FAMILY PROTEIN (AFU_ORTHOLOGUE AFUA_5G07500)"/>
    <property type="match status" value="1"/>
</dbReference>
<evidence type="ECO:0000313" key="3">
    <source>
        <dbReference type="Proteomes" id="UP001500363"/>
    </source>
</evidence>
<keyword evidence="2" id="KW-0378">Hydrolase</keyword>